<protein>
    <submittedName>
        <fullName evidence="1">Uncharacterized protein</fullName>
    </submittedName>
</protein>
<evidence type="ECO:0000313" key="1">
    <source>
        <dbReference type="EMBL" id="KAF2175027.1"/>
    </source>
</evidence>
<sequence length="69" mass="7829">MLVYLFTNLQIRDQINSEDPQYFDDDEVEEEDAEVLEAEGDDDGDLSQIIEGVTITKGINEIAKLTSYD</sequence>
<dbReference type="AlphaFoldDB" id="A0A6A6D6N1"/>
<gene>
    <name evidence="1" type="ORF">K469DRAFT_87650</name>
</gene>
<keyword evidence="2" id="KW-1185">Reference proteome</keyword>
<dbReference type="Proteomes" id="UP000800200">
    <property type="component" value="Unassembled WGS sequence"/>
</dbReference>
<accession>A0A6A6D6N1</accession>
<reference evidence="1" key="1">
    <citation type="journal article" date="2020" name="Stud. Mycol.">
        <title>101 Dothideomycetes genomes: a test case for predicting lifestyles and emergence of pathogens.</title>
        <authorList>
            <person name="Haridas S."/>
            <person name="Albert R."/>
            <person name="Binder M."/>
            <person name="Bloem J."/>
            <person name="Labutti K."/>
            <person name="Salamov A."/>
            <person name="Andreopoulos B."/>
            <person name="Baker S."/>
            <person name="Barry K."/>
            <person name="Bills G."/>
            <person name="Bluhm B."/>
            <person name="Cannon C."/>
            <person name="Castanera R."/>
            <person name="Culley D."/>
            <person name="Daum C."/>
            <person name="Ezra D."/>
            <person name="Gonzalez J."/>
            <person name="Henrissat B."/>
            <person name="Kuo A."/>
            <person name="Liang C."/>
            <person name="Lipzen A."/>
            <person name="Lutzoni F."/>
            <person name="Magnuson J."/>
            <person name="Mondo S."/>
            <person name="Nolan M."/>
            <person name="Ohm R."/>
            <person name="Pangilinan J."/>
            <person name="Park H.-J."/>
            <person name="Ramirez L."/>
            <person name="Alfaro M."/>
            <person name="Sun H."/>
            <person name="Tritt A."/>
            <person name="Yoshinaga Y."/>
            <person name="Zwiers L.-H."/>
            <person name="Turgeon B."/>
            <person name="Goodwin S."/>
            <person name="Spatafora J."/>
            <person name="Crous P."/>
            <person name="Grigoriev I."/>
        </authorList>
    </citation>
    <scope>NUCLEOTIDE SEQUENCE</scope>
    <source>
        <strain evidence="1">CBS 207.26</strain>
    </source>
</reference>
<evidence type="ECO:0000313" key="2">
    <source>
        <dbReference type="Proteomes" id="UP000800200"/>
    </source>
</evidence>
<organism evidence="1 2">
    <name type="scientific">Zopfia rhizophila CBS 207.26</name>
    <dbReference type="NCBI Taxonomy" id="1314779"/>
    <lineage>
        <taxon>Eukaryota</taxon>
        <taxon>Fungi</taxon>
        <taxon>Dikarya</taxon>
        <taxon>Ascomycota</taxon>
        <taxon>Pezizomycotina</taxon>
        <taxon>Dothideomycetes</taxon>
        <taxon>Dothideomycetes incertae sedis</taxon>
        <taxon>Zopfiaceae</taxon>
        <taxon>Zopfia</taxon>
    </lineage>
</organism>
<dbReference type="EMBL" id="ML994750">
    <property type="protein sequence ID" value="KAF2175027.1"/>
    <property type="molecule type" value="Genomic_DNA"/>
</dbReference>
<proteinExistence type="predicted"/>
<name>A0A6A6D6N1_9PEZI</name>